<proteinExistence type="predicted"/>
<dbReference type="InterPro" id="IPR011701">
    <property type="entry name" value="MFS"/>
</dbReference>
<feature type="transmembrane region" description="Helical" evidence="6">
    <location>
        <begin position="90"/>
        <end position="111"/>
    </location>
</feature>
<evidence type="ECO:0000256" key="3">
    <source>
        <dbReference type="ARBA" id="ARBA00022692"/>
    </source>
</evidence>
<keyword evidence="3 6" id="KW-0812">Transmembrane</keyword>
<feature type="transmembrane region" description="Helical" evidence="6">
    <location>
        <begin position="361"/>
        <end position="385"/>
    </location>
</feature>
<comment type="subcellular location">
    <subcellularLocation>
        <location evidence="1">Membrane</location>
        <topology evidence="1">Multi-pass membrane protein</topology>
    </subcellularLocation>
</comment>
<name>A0A918VB15_9SPHN</name>
<dbReference type="PANTHER" id="PTHR23505">
    <property type="entry name" value="SPINSTER"/>
    <property type="match status" value="1"/>
</dbReference>
<evidence type="ECO:0000313" key="8">
    <source>
        <dbReference type="EMBL" id="GGZ87723.1"/>
    </source>
</evidence>
<keyword evidence="5 6" id="KW-0472">Membrane</keyword>
<evidence type="ECO:0000256" key="6">
    <source>
        <dbReference type="SAM" id="Phobius"/>
    </source>
</evidence>
<dbReference type="Proteomes" id="UP000634139">
    <property type="component" value="Unassembled WGS sequence"/>
</dbReference>
<dbReference type="RefSeq" id="WP_189538660.1">
    <property type="nucleotide sequence ID" value="NZ_BMZD01000001.1"/>
</dbReference>
<feature type="domain" description="Major facilitator superfamily (MFS) profile" evidence="7">
    <location>
        <begin position="20"/>
        <end position="417"/>
    </location>
</feature>
<comment type="caution">
    <text evidence="8">The sequence shown here is derived from an EMBL/GenBank/DDBJ whole genome shotgun (WGS) entry which is preliminary data.</text>
</comment>
<keyword evidence="2" id="KW-0813">Transport</keyword>
<feature type="transmembrane region" description="Helical" evidence="6">
    <location>
        <begin position="225"/>
        <end position="248"/>
    </location>
</feature>
<organism evidence="8 9">
    <name type="scientific">Novosphingobium arvoryzae</name>
    <dbReference type="NCBI Taxonomy" id="1256514"/>
    <lineage>
        <taxon>Bacteria</taxon>
        <taxon>Pseudomonadati</taxon>
        <taxon>Pseudomonadota</taxon>
        <taxon>Alphaproteobacteria</taxon>
        <taxon>Sphingomonadales</taxon>
        <taxon>Sphingomonadaceae</taxon>
        <taxon>Novosphingobium</taxon>
    </lineage>
</organism>
<accession>A0A918VB15</accession>
<feature type="transmembrane region" description="Helical" evidence="6">
    <location>
        <begin position="56"/>
        <end position="78"/>
    </location>
</feature>
<dbReference type="InterPro" id="IPR020846">
    <property type="entry name" value="MFS_dom"/>
</dbReference>
<evidence type="ECO:0000256" key="1">
    <source>
        <dbReference type="ARBA" id="ARBA00004141"/>
    </source>
</evidence>
<evidence type="ECO:0000256" key="2">
    <source>
        <dbReference type="ARBA" id="ARBA00022448"/>
    </source>
</evidence>
<keyword evidence="4 6" id="KW-1133">Transmembrane helix</keyword>
<dbReference type="GO" id="GO:0022857">
    <property type="term" value="F:transmembrane transporter activity"/>
    <property type="evidence" value="ECO:0007669"/>
    <property type="project" value="InterPro"/>
</dbReference>
<sequence length="428" mass="44487">MSDNGAAPGNSKTKGFPTGLILFLTLLHIVNQIDRQLVAAFAADIMRDLELNRSQFALIAGLAFSGVYAFAALAAGVLADRLGRVKVLSAGLGIWSLFTALAGLAQGFWTMLAARPFVAAGEATLVPTASNIILARVSERFKAGALGLFFAGIPLGIGGGFLIAGLLGPVLGWRWTFVAMGGIGLVALAVLVRLRDDPPDLSHRPTLLGNLSALAAAFRIARRGFWASLAIIAAHAHTGTSPFVQLWLVGEKGYDPETAAAVYGGMFLIVGLAGTFGAGLLGDWAYNRLGWDRARTALVTLLVIGPLLPLYRLAPGGSLPFLLGMVGSILYMTVLYGPIFAVIEELLPARLKATSTGLNMLLINIFALGAVSLAIGVASDALAAAGSLRSWTWPLLGADVLALLAIPFTWAALRAPRHAPAASVSSGA</sequence>
<feature type="transmembrane region" description="Helical" evidence="6">
    <location>
        <begin position="173"/>
        <end position="194"/>
    </location>
</feature>
<evidence type="ECO:0000256" key="5">
    <source>
        <dbReference type="ARBA" id="ARBA00023136"/>
    </source>
</evidence>
<keyword evidence="9" id="KW-1185">Reference proteome</keyword>
<dbReference type="EMBL" id="BMZD01000001">
    <property type="protein sequence ID" value="GGZ87723.1"/>
    <property type="molecule type" value="Genomic_DNA"/>
</dbReference>
<feature type="transmembrane region" description="Helical" evidence="6">
    <location>
        <begin position="146"/>
        <end position="167"/>
    </location>
</feature>
<dbReference type="InterPro" id="IPR036259">
    <property type="entry name" value="MFS_trans_sf"/>
</dbReference>
<dbReference type="GO" id="GO:0016020">
    <property type="term" value="C:membrane"/>
    <property type="evidence" value="ECO:0007669"/>
    <property type="project" value="UniProtKB-SubCell"/>
</dbReference>
<evidence type="ECO:0000259" key="7">
    <source>
        <dbReference type="PROSITE" id="PS50850"/>
    </source>
</evidence>
<dbReference type="Gene3D" id="1.20.1250.20">
    <property type="entry name" value="MFS general substrate transporter like domains"/>
    <property type="match status" value="1"/>
</dbReference>
<dbReference type="SUPFAM" id="SSF103473">
    <property type="entry name" value="MFS general substrate transporter"/>
    <property type="match status" value="1"/>
</dbReference>
<feature type="transmembrane region" description="Helical" evidence="6">
    <location>
        <begin position="260"/>
        <end position="282"/>
    </location>
</feature>
<dbReference type="PANTHER" id="PTHR23505:SF79">
    <property type="entry name" value="PROTEIN SPINSTER"/>
    <property type="match status" value="1"/>
</dbReference>
<reference evidence="8" key="2">
    <citation type="submission" date="2020-09" db="EMBL/GenBank/DDBJ databases">
        <authorList>
            <person name="Sun Q."/>
            <person name="Kim S."/>
        </authorList>
    </citation>
    <scope>NUCLEOTIDE SEQUENCE</scope>
    <source>
        <strain evidence="8">KCTC 32422</strain>
    </source>
</reference>
<feature type="transmembrane region" description="Helical" evidence="6">
    <location>
        <begin position="294"/>
        <end position="313"/>
    </location>
</feature>
<protein>
    <submittedName>
        <fullName evidence="8">MFS transporter</fullName>
    </submittedName>
</protein>
<dbReference type="AlphaFoldDB" id="A0A918VB15"/>
<reference evidence="8" key="1">
    <citation type="journal article" date="2014" name="Int. J. Syst. Evol. Microbiol.">
        <title>Complete genome sequence of Corynebacterium casei LMG S-19264T (=DSM 44701T), isolated from a smear-ripened cheese.</title>
        <authorList>
            <consortium name="US DOE Joint Genome Institute (JGI-PGF)"/>
            <person name="Walter F."/>
            <person name="Albersmeier A."/>
            <person name="Kalinowski J."/>
            <person name="Ruckert C."/>
        </authorList>
    </citation>
    <scope>NUCLEOTIDE SEQUENCE</scope>
    <source>
        <strain evidence="8">KCTC 32422</strain>
    </source>
</reference>
<evidence type="ECO:0000256" key="4">
    <source>
        <dbReference type="ARBA" id="ARBA00022989"/>
    </source>
</evidence>
<feature type="transmembrane region" description="Helical" evidence="6">
    <location>
        <begin position="391"/>
        <end position="413"/>
    </location>
</feature>
<dbReference type="Pfam" id="PF07690">
    <property type="entry name" value="MFS_1"/>
    <property type="match status" value="1"/>
</dbReference>
<gene>
    <name evidence="8" type="ORF">GCM10011617_03070</name>
</gene>
<feature type="transmembrane region" description="Helical" evidence="6">
    <location>
        <begin position="319"/>
        <end position="341"/>
    </location>
</feature>
<evidence type="ECO:0000313" key="9">
    <source>
        <dbReference type="Proteomes" id="UP000634139"/>
    </source>
</evidence>
<dbReference type="PROSITE" id="PS50850">
    <property type="entry name" value="MFS"/>
    <property type="match status" value="1"/>
</dbReference>
<dbReference type="InterPro" id="IPR044770">
    <property type="entry name" value="MFS_spinster-like"/>
</dbReference>